<dbReference type="GO" id="GO:0009247">
    <property type="term" value="P:glycolipid biosynthetic process"/>
    <property type="evidence" value="ECO:0007669"/>
    <property type="project" value="TreeGrafter"/>
</dbReference>
<protein>
    <submittedName>
        <fullName evidence="1">Uncharacterized protein</fullName>
    </submittedName>
</protein>
<dbReference type="OrthoDB" id="10268090at2759"/>
<evidence type="ECO:0000313" key="1">
    <source>
        <dbReference type="EMBL" id="PIN14829.1"/>
    </source>
</evidence>
<dbReference type="GO" id="GO:0005739">
    <property type="term" value="C:mitochondrion"/>
    <property type="evidence" value="ECO:0007669"/>
    <property type="project" value="TreeGrafter"/>
</dbReference>
<dbReference type="Proteomes" id="UP000231279">
    <property type="component" value="Unassembled WGS sequence"/>
</dbReference>
<keyword evidence="2" id="KW-1185">Reference proteome</keyword>
<sequence length="164" mass="17731">MSKHIKQSEALNQGGPSAPNQVEAYLSLESDKKIVLNCADSTIVRRTLSTLTENPQGPSEDEVASAYFKMWFIGRGLSDASLASKGNKKPDTEIVTRVMGPKVGYVTTPIILLQCSLVLLADRNNLLKGGVFTPGIVFGPMDLEGRLQENGISFDFISKKAIST</sequence>
<accession>A0A2G9HBF2</accession>
<gene>
    <name evidence="1" type="ORF">CDL12_12538</name>
</gene>
<organism evidence="1 2">
    <name type="scientific">Handroanthus impetiginosus</name>
    <dbReference type="NCBI Taxonomy" id="429701"/>
    <lineage>
        <taxon>Eukaryota</taxon>
        <taxon>Viridiplantae</taxon>
        <taxon>Streptophyta</taxon>
        <taxon>Embryophyta</taxon>
        <taxon>Tracheophyta</taxon>
        <taxon>Spermatophyta</taxon>
        <taxon>Magnoliopsida</taxon>
        <taxon>eudicotyledons</taxon>
        <taxon>Gunneridae</taxon>
        <taxon>Pentapetalae</taxon>
        <taxon>asterids</taxon>
        <taxon>lamiids</taxon>
        <taxon>Lamiales</taxon>
        <taxon>Bignoniaceae</taxon>
        <taxon>Crescentiina</taxon>
        <taxon>Tabebuia alliance</taxon>
        <taxon>Handroanthus</taxon>
    </lineage>
</organism>
<reference evidence="2" key="1">
    <citation type="journal article" date="2018" name="Gigascience">
        <title>Genome assembly of the Pink Ipe (Handroanthus impetiginosus, Bignoniaceae), a highly valued, ecologically keystone Neotropical timber forest tree.</title>
        <authorList>
            <person name="Silva-Junior O.B."/>
            <person name="Grattapaglia D."/>
            <person name="Novaes E."/>
            <person name="Collevatti R.G."/>
        </authorList>
    </citation>
    <scope>NUCLEOTIDE SEQUENCE [LARGE SCALE GENOMIC DNA]</scope>
    <source>
        <strain evidence="2">cv. UFG-1</strain>
    </source>
</reference>
<evidence type="ECO:0000313" key="2">
    <source>
        <dbReference type="Proteomes" id="UP000231279"/>
    </source>
</evidence>
<proteinExistence type="predicted"/>
<dbReference type="GO" id="GO:0005886">
    <property type="term" value="C:plasma membrane"/>
    <property type="evidence" value="ECO:0007669"/>
    <property type="project" value="TreeGrafter"/>
</dbReference>
<dbReference type="PANTHER" id="PTHR12286:SF5">
    <property type="entry name" value="SACCHAROPINE DEHYDROGENASE-LIKE OXIDOREDUCTASE"/>
    <property type="match status" value="1"/>
</dbReference>
<dbReference type="GO" id="GO:0005811">
    <property type="term" value="C:lipid droplet"/>
    <property type="evidence" value="ECO:0007669"/>
    <property type="project" value="TreeGrafter"/>
</dbReference>
<dbReference type="PANTHER" id="PTHR12286">
    <property type="entry name" value="SACCHAROPINE DEHYDROGENASE-LIKE OXIDOREDUCTASE"/>
    <property type="match status" value="1"/>
</dbReference>
<comment type="caution">
    <text evidence="1">The sequence shown here is derived from an EMBL/GenBank/DDBJ whole genome shotgun (WGS) entry which is preliminary data.</text>
</comment>
<dbReference type="InterPro" id="IPR051276">
    <property type="entry name" value="Saccharopine_DH-like_oxidrdct"/>
</dbReference>
<name>A0A2G9HBF2_9LAMI</name>
<dbReference type="AlphaFoldDB" id="A0A2G9HBF2"/>
<dbReference type="EMBL" id="NKXS01002200">
    <property type="protein sequence ID" value="PIN14829.1"/>
    <property type="molecule type" value="Genomic_DNA"/>
</dbReference>